<dbReference type="OrthoDB" id="431939at2759"/>
<sequence length="213" mass="23868">MDRKSAFVVVVHGNLTSAHFPQAENTCIKLTCTYGREWKLISGQTQHISAYCTPGSTSIIAVDLPFEACFGSNDPYQWPRYVLTCYTRNRNGHDRINGYGALFLPTTPGQYKLKVRCYMPEPSSLIQSLISMFRGLSAELVNPLMPAYADGRYGLRVSTKGTVEIELNIQTRVSDTSFNFKNMKKVDFTPPSRSQPPPLASNNEDIRSDPEET</sequence>
<evidence type="ECO:0000256" key="6">
    <source>
        <dbReference type="ARBA" id="ARBA00038411"/>
    </source>
</evidence>
<keyword evidence="2" id="KW-0963">Cytoplasm</keyword>
<dbReference type="PROSITE" id="PS51381">
    <property type="entry name" value="C2_B9"/>
    <property type="match status" value="1"/>
</dbReference>
<organism evidence="9 10">
    <name type="scientific">Caenorhabditis auriculariae</name>
    <dbReference type="NCBI Taxonomy" id="2777116"/>
    <lineage>
        <taxon>Eukaryota</taxon>
        <taxon>Metazoa</taxon>
        <taxon>Ecdysozoa</taxon>
        <taxon>Nematoda</taxon>
        <taxon>Chromadorea</taxon>
        <taxon>Rhabditida</taxon>
        <taxon>Rhabditina</taxon>
        <taxon>Rhabditomorpha</taxon>
        <taxon>Rhabditoidea</taxon>
        <taxon>Rhabditidae</taxon>
        <taxon>Peloderinae</taxon>
        <taxon>Caenorhabditis</taxon>
    </lineage>
</organism>
<name>A0A8S1H2W4_9PELO</name>
<evidence type="ECO:0000256" key="4">
    <source>
        <dbReference type="ARBA" id="ARBA00023212"/>
    </source>
</evidence>
<comment type="similarity">
    <text evidence="6">Belongs to the B9D family.</text>
</comment>
<dbReference type="Proteomes" id="UP000835052">
    <property type="component" value="Unassembled WGS sequence"/>
</dbReference>
<dbReference type="InterPro" id="IPR010796">
    <property type="entry name" value="C2_B9-type_dom"/>
</dbReference>
<evidence type="ECO:0000256" key="2">
    <source>
        <dbReference type="ARBA" id="ARBA00022490"/>
    </source>
</evidence>
<dbReference type="PANTHER" id="PTHR12968">
    <property type="entry name" value="B9 DOMAIN-CONTAINING"/>
    <property type="match status" value="1"/>
</dbReference>
<evidence type="ECO:0000256" key="8">
    <source>
        <dbReference type="SAM" id="MobiDB-lite"/>
    </source>
</evidence>
<dbReference type="AlphaFoldDB" id="A0A8S1H2W4"/>
<evidence type="ECO:0000256" key="1">
    <source>
        <dbReference type="ARBA" id="ARBA00004120"/>
    </source>
</evidence>
<reference evidence="9" key="1">
    <citation type="submission" date="2020-10" db="EMBL/GenBank/DDBJ databases">
        <authorList>
            <person name="Kikuchi T."/>
        </authorList>
    </citation>
    <scope>NUCLEOTIDE SEQUENCE</scope>
    <source>
        <strain evidence="9">NKZ352</strain>
    </source>
</reference>
<accession>A0A8S1H2W4</accession>
<feature type="region of interest" description="Disordered" evidence="8">
    <location>
        <begin position="184"/>
        <end position="213"/>
    </location>
</feature>
<proteinExistence type="inferred from homology"/>
<comment type="caution">
    <text evidence="9">The sequence shown here is derived from an EMBL/GenBank/DDBJ whole genome shotgun (WGS) entry which is preliminary data.</text>
</comment>
<gene>
    <name evidence="9" type="ORF">CAUJ_LOCUS5037</name>
</gene>
<evidence type="ECO:0000256" key="5">
    <source>
        <dbReference type="ARBA" id="ARBA00023273"/>
    </source>
</evidence>
<keyword evidence="4" id="KW-0206">Cytoskeleton</keyword>
<dbReference type="GO" id="GO:0036038">
    <property type="term" value="C:MKS complex"/>
    <property type="evidence" value="ECO:0007669"/>
    <property type="project" value="TreeGrafter"/>
</dbReference>
<dbReference type="PANTHER" id="PTHR12968:SF1">
    <property type="entry name" value="B9 DOMAIN-CONTAINING PROTEIN 1"/>
    <property type="match status" value="1"/>
</dbReference>
<feature type="compositionally biased region" description="Basic and acidic residues" evidence="8">
    <location>
        <begin position="204"/>
        <end position="213"/>
    </location>
</feature>
<keyword evidence="10" id="KW-1185">Reference proteome</keyword>
<evidence type="ECO:0000256" key="7">
    <source>
        <dbReference type="ARBA" id="ARBA00039274"/>
    </source>
</evidence>
<keyword evidence="5" id="KW-0966">Cell projection</keyword>
<dbReference type="Pfam" id="PF07162">
    <property type="entry name" value="B9-C2"/>
    <property type="match status" value="1"/>
</dbReference>
<evidence type="ECO:0000313" key="9">
    <source>
        <dbReference type="EMBL" id="CAD6189118.1"/>
    </source>
</evidence>
<keyword evidence="3" id="KW-0970">Cilium biogenesis/degradation</keyword>
<protein>
    <recommendedName>
        <fullName evidence="7">B9 domain-containing protein 1</fullName>
    </recommendedName>
</protein>
<evidence type="ECO:0000256" key="3">
    <source>
        <dbReference type="ARBA" id="ARBA00022794"/>
    </source>
</evidence>
<dbReference type="GO" id="GO:0060271">
    <property type="term" value="P:cilium assembly"/>
    <property type="evidence" value="ECO:0007669"/>
    <property type="project" value="TreeGrafter"/>
</dbReference>
<dbReference type="EMBL" id="CAJGYM010000010">
    <property type="protein sequence ID" value="CAD6189118.1"/>
    <property type="molecule type" value="Genomic_DNA"/>
</dbReference>
<evidence type="ECO:0000313" key="10">
    <source>
        <dbReference type="Proteomes" id="UP000835052"/>
    </source>
</evidence>
<comment type="subcellular location">
    <subcellularLocation>
        <location evidence="1">Cytoplasm</location>
        <location evidence="1">Cytoskeleton</location>
        <location evidence="1">Cilium basal body</location>
    </subcellularLocation>
</comment>